<dbReference type="RefSeq" id="WP_007019490.1">
    <property type="nucleotide sequence ID" value="NZ_CH724125.1"/>
</dbReference>
<evidence type="ECO:0000256" key="4">
    <source>
        <dbReference type="SAM" id="Coils"/>
    </source>
</evidence>
<dbReference type="EC" id="2.7.7.65" evidence="2"/>
<evidence type="ECO:0000313" key="8">
    <source>
        <dbReference type="Proteomes" id="UP000002171"/>
    </source>
</evidence>
<evidence type="ECO:0000256" key="5">
    <source>
        <dbReference type="SAM" id="Phobius"/>
    </source>
</evidence>
<name>A0A7U8GQM5_NEPCE</name>
<dbReference type="InterPro" id="IPR000160">
    <property type="entry name" value="GGDEF_dom"/>
</dbReference>
<keyword evidence="5" id="KW-1133">Transmembrane helix</keyword>
<keyword evidence="4" id="KW-0175">Coiled coil</keyword>
<gene>
    <name evidence="7" type="ORF">MED92_09111</name>
</gene>
<dbReference type="Proteomes" id="UP000002171">
    <property type="component" value="Unassembled WGS sequence"/>
</dbReference>
<feature type="transmembrane region" description="Helical" evidence="5">
    <location>
        <begin position="204"/>
        <end position="227"/>
    </location>
</feature>
<feature type="coiled-coil region" evidence="4">
    <location>
        <begin position="166"/>
        <end position="193"/>
    </location>
</feature>
<organism evidence="7 8">
    <name type="scientific">Neptuniibacter caesariensis</name>
    <dbReference type="NCBI Taxonomy" id="207954"/>
    <lineage>
        <taxon>Bacteria</taxon>
        <taxon>Pseudomonadati</taxon>
        <taxon>Pseudomonadota</taxon>
        <taxon>Gammaproteobacteria</taxon>
        <taxon>Oceanospirillales</taxon>
        <taxon>Oceanospirillaceae</taxon>
        <taxon>Neptuniibacter</taxon>
    </lineage>
</organism>
<dbReference type="InterPro" id="IPR029787">
    <property type="entry name" value="Nucleotide_cyclase"/>
</dbReference>
<dbReference type="PANTHER" id="PTHR45138:SF9">
    <property type="entry name" value="DIGUANYLATE CYCLASE DGCM-RELATED"/>
    <property type="match status" value="1"/>
</dbReference>
<dbReference type="CDD" id="cd01949">
    <property type="entry name" value="GGDEF"/>
    <property type="match status" value="1"/>
</dbReference>
<evidence type="ECO:0000259" key="6">
    <source>
        <dbReference type="PROSITE" id="PS50887"/>
    </source>
</evidence>
<keyword evidence="5" id="KW-0812">Transmembrane</keyword>
<reference evidence="7 8" key="1">
    <citation type="submission" date="2006-02" db="EMBL/GenBank/DDBJ databases">
        <authorList>
            <person name="Pinhassi J."/>
            <person name="Pedros-Alio C."/>
            <person name="Ferriera S."/>
            <person name="Johnson J."/>
            <person name="Kravitz S."/>
            <person name="Halpern A."/>
            <person name="Remington K."/>
            <person name="Beeson K."/>
            <person name="Tran B."/>
            <person name="Rogers Y.-H."/>
            <person name="Friedman R."/>
            <person name="Venter J.C."/>
        </authorList>
    </citation>
    <scope>NUCLEOTIDE SEQUENCE [LARGE SCALE GENOMIC DNA]</scope>
    <source>
        <strain evidence="7 8">MED92</strain>
    </source>
</reference>
<dbReference type="PROSITE" id="PS50887">
    <property type="entry name" value="GGDEF"/>
    <property type="match status" value="1"/>
</dbReference>
<protein>
    <recommendedName>
        <fullName evidence="2">diguanylate cyclase</fullName>
        <ecNumber evidence="2">2.7.7.65</ecNumber>
    </recommendedName>
</protein>
<dbReference type="FunFam" id="3.30.70.270:FF:000001">
    <property type="entry name" value="Diguanylate cyclase domain protein"/>
    <property type="match status" value="1"/>
</dbReference>
<proteinExistence type="predicted"/>
<comment type="caution">
    <text evidence="7">The sequence shown here is derived from an EMBL/GenBank/DDBJ whole genome shotgun (WGS) entry which is preliminary data.</text>
</comment>
<keyword evidence="8" id="KW-1185">Reference proteome</keyword>
<dbReference type="PANTHER" id="PTHR45138">
    <property type="entry name" value="REGULATORY COMPONENTS OF SENSORY TRANSDUCTION SYSTEM"/>
    <property type="match status" value="1"/>
</dbReference>
<dbReference type="InterPro" id="IPR050469">
    <property type="entry name" value="Diguanylate_Cyclase"/>
</dbReference>
<keyword evidence="5" id="KW-0472">Membrane</keyword>
<sequence>MTNSEQHKKNNTRVFLLATAIALLILVNGGFAYWQMNQVKAEFYEVANRDLPLAQELLPLIDRQFEQTLLIEKLHQLKPEHRIKVVPILEESFIRTGNKFAETSAKLETMLKPMLDSPREMTRTKMQSVDQLLKQIIKEHHQYQTQVLEMIDHNKESRLEYPTELLDLLADEEKDLTNELISLRDELQRFTLNSAKAVERHEAMIIKGVVIFTLFAFSLGTIMLILIRQIMNSREQAIEKISYFANYDPLTDLFNRRHFFDQFNLAIREAEESNTPLSLCVCDLDHFKEVNDTLGHQAGDNILTTFAEILRKNIRENDFVGRFGGDEFVICFPDATSDQAAEIVERIRTRFAEYNALKLSVTSTFGIAELSHAANTDDLLLEKADKALYKAKENGRNQVHWG</sequence>
<evidence type="ECO:0000256" key="1">
    <source>
        <dbReference type="ARBA" id="ARBA00001946"/>
    </source>
</evidence>
<dbReference type="SUPFAM" id="SSF55073">
    <property type="entry name" value="Nucleotide cyclase"/>
    <property type="match status" value="1"/>
</dbReference>
<evidence type="ECO:0000256" key="3">
    <source>
        <dbReference type="ARBA" id="ARBA00034247"/>
    </source>
</evidence>
<dbReference type="Pfam" id="PF00990">
    <property type="entry name" value="GGDEF"/>
    <property type="match status" value="1"/>
</dbReference>
<comment type="catalytic activity">
    <reaction evidence="3">
        <text>2 GTP = 3',3'-c-di-GMP + 2 diphosphate</text>
        <dbReference type="Rhea" id="RHEA:24898"/>
        <dbReference type="ChEBI" id="CHEBI:33019"/>
        <dbReference type="ChEBI" id="CHEBI:37565"/>
        <dbReference type="ChEBI" id="CHEBI:58805"/>
        <dbReference type="EC" id="2.7.7.65"/>
    </reaction>
</comment>
<dbReference type="EMBL" id="AAOW01000017">
    <property type="protein sequence ID" value="EAR60477.1"/>
    <property type="molecule type" value="Genomic_DNA"/>
</dbReference>
<comment type="cofactor">
    <cofactor evidence="1">
        <name>Mg(2+)</name>
        <dbReference type="ChEBI" id="CHEBI:18420"/>
    </cofactor>
</comment>
<accession>A0A7U8GQM5</accession>
<dbReference type="NCBIfam" id="TIGR00254">
    <property type="entry name" value="GGDEF"/>
    <property type="match status" value="1"/>
</dbReference>
<dbReference type="SMART" id="SM00267">
    <property type="entry name" value="GGDEF"/>
    <property type="match status" value="1"/>
</dbReference>
<evidence type="ECO:0000256" key="2">
    <source>
        <dbReference type="ARBA" id="ARBA00012528"/>
    </source>
</evidence>
<dbReference type="AlphaFoldDB" id="A0A7U8GQM5"/>
<dbReference type="OrthoDB" id="9812260at2"/>
<dbReference type="Gene3D" id="3.30.70.270">
    <property type="match status" value="1"/>
</dbReference>
<dbReference type="GO" id="GO:0052621">
    <property type="term" value="F:diguanylate cyclase activity"/>
    <property type="evidence" value="ECO:0007669"/>
    <property type="project" value="UniProtKB-EC"/>
</dbReference>
<evidence type="ECO:0000313" key="7">
    <source>
        <dbReference type="EMBL" id="EAR60477.1"/>
    </source>
</evidence>
<dbReference type="InterPro" id="IPR043128">
    <property type="entry name" value="Rev_trsase/Diguanyl_cyclase"/>
</dbReference>
<feature type="domain" description="GGDEF" evidence="6">
    <location>
        <begin position="275"/>
        <end position="402"/>
    </location>
</feature>